<sequence>MERKYKLIKLLEGLEMVSTDNNIYMHKETLAFVMITDENISTYENYASGELNDLLDWEKEFMKEIDDVLNRHEDDYIRLPDSYFLHDHKIMENFIYTLSEHLRDEFLSAIFKKGAFRRFQDLLIKYHLRDEFFEYKRKIYLEKLADWCSMQGIDYE</sequence>
<dbReference type="InterPro" id="IPR005361">
    <property type="entry name" value="UPF0158"/>
</dbReference>
<gene>
    <name evidence="1" type="ORF">QJ521_08225</name>
</gene>
<organism evidence="1 2">
    <name type="scientific">Peloplasma aerotolerans</name>
    <dbReference type="NCBI Taxonomy" id="3044389"/>
    <lineage>
        <taxon>Bacteria</taxon>
        <taxon>Bacillati</taxon>
        <taxon>Mycoplasmatota</taxon>
        <taxon>Mollicutes</taxon>
        <taxon>Acholeplasmatales</taxon>
        <taxon>Acholeplasmataceae</taxon>
        <taxon>Peloplasma</taxon>
    </lineage>
</organism>
<name>A0AAW6UBS2_9MOLU</name>
<dbReference type="Proteomes" id="UP001431532">
    <property type="component" value="Unassembled WGS sequence"/>
</dbReference>
<dbReference type="AlphaFoldDB" id="A0AAW6UBS2"/>
<accession>A0AAW6UBS2</accession>
<dbReference type="Pfam" id="PF03682">
    <property type="entry name" value="UPF0158"/>
    <property type="match status" value="1"/>
</dbReference>
<protein>
    <submittedName>
        <fullName evidence="1">UPF0158 family protein</fullName>
    </submittedName>
</protein>
<evidence type="ECO:0000313" key="2">
    <source>
        <dbReference type="Proteomes" id="UP001431532"/>
    </source>
</evidence>
<reference evidence="1" key="1">
    <citation type="submission" date="2023-05" db="EMBL/GenBank/DDBJ databases">
        <title>Mariniplasma microaerophilum sp. nov., a novel anaerobic mollicute isolated from terrestrial mud volcano, Taman Peninsula, Russia.</title>
        <authorList>
            <person name="Khomyakova M.A."/>
            <person name="Merkel A.Y."/>
            <person name="Slobodkin A.I."/>
        </authorList>
    </citation>
    <scope>NUCLEOTIDE SEQUENCE</scope>
    <source>
        <strain evidence="1">M4Ah</strain>
    </source>
</reference>
<proteinExistence type="predicted"/>
<dbReference type="RefSeq" id="WP_282839984.1">
    <property type="nucleotide sequence ID" value="NZ_JASCXW010000033.1"/>
</dbReference>
<comment type="caution">
    <text evidence="1">The sequence shown here is derived from an EMBL/GenBank/DDBJ whole genome shotgun (WGS) entry which is preliminary data.</text>
</comment>
<dbReference type="EMBL" id="JASCXW010000033">
    <property type="protein sequence ID" value="MDI6453551.1"/>
    <property type="molecule type" value="Genomic_DNA"/>
</dbReference>
<keyword evidence="2" id="KW-1185">Reference proteome</keyword>
<evidence type="ECO:0000313" key="1">
    <source>
        <dbReference type="EMBL" id="MDI6453551.1"/>
    </source>
</evidence>